<evidence type="ECO:0000256" key="1">
    <source>
        <dbReference type="PIRSR" id="PIRSR601310-1"/>
    </source>
</evidence>
<reference evidence="5 6" key="1">
    <citation type="submission" date="2017-09" db="EMBL/GenBank/DDBJ databases">
        <title>Depth-based differentiation of microbial function through sediment-hosted aquifers and enrichment of novel symbionts in the deep terrestrial subsurface.</title>
        <authorList>
            <person name="Probst A.J."/>
            <person name="Ladd B."/>
            <person name="Jarett J.K."/>
            <person name="Geller-Mcgrath D.E."/>
            <person name="Sieber C.M."/>
            <person name="Emerson J.B."/>
            <person name="Anantharaman K."/>
            <person name="Thomas B.C."/>
            <person name="Malmstrom R."/>
            <person name="Stieglmeier M."/>
            <person name="Klingl A."/>
            <person name="Woyke T."/>
            <person name="Ryan C.M."/>
            <person name="Banfield J.F."/>
        </authorList>
    </citation>
    <scope>NUCLEOTIDE SEQUENCE [LARGE SCALE GENOMIC DNA]</scope>
    <source>
        <strain evidence="5">CG23_combo_of_CG06-09_8_20_14_all_39_17</strain>
    </source>
</reference>
<dbReference type="InterPro" id="IPR036265">
    <property type="entry name" value="HIT-like_sf"/>
</dbReference>
<evidence type="ECO:0000313" key="6">
    <source>
        <dbReference type="Proteomes" id="UP000229976"/>
    </source>
</evidence>
<dbReference type="AlphaFoldDB" id="A0A2G9YUH1"/>
<dbReference type="PANTHER" id="PTHR23089">
    <property type="entry name" value="HISTIDINE TRIAD HIT PROTEIN"/>
    <property type="match status" value="1"/>
</dbReference>
<feature type="active site" description="Tele-AMP-histidine intermediate" evidence="1">
    <location>
        <position position="100"/>
    </location>
</feature>
<evidence type="ECO:0000256" key="3">
    <source>
        <dbReference type="PROSITE-ProRule" id="PRU00464"/>
    </source>
</evidence>
<evidence type="ECO:0000313" key="5">
    <source>
        <dbReference type="EMBL" id="PIP22829.1"/>
    </source>
</evidence>
<accession>A0A2G9YUH1</accession>
<proteinExistence type="predicted"/>
<feature type="domain" description="HIT" evidence="4">
    <location>
        <begin position="5"/>
        <end position="113"/>
    </location>
</feature>
<dbReference type="InterPro" id="IPR011146">
    <property type="entry name" value="HIT-like"/>
</dbReference>
<protein>
    <submittedName>
        <fullName evidence="5">Histidine triad nucleotide-binding protein</fullName>
    </submittedName>
</protein>
<evidence type="ECO:0000256" key="2">
    <source>
        <dbReference type="PIRSR" id="PIRSR601310-3"/>
    </source>
</evidence>
<organism evidence="5 6">
    <name type="scientific">Candidatus Nealsonbacteria bacterium CG23_combo_of_CG06-09_8_20_14_all_39_17</name>
    <dbReference type="NCBI Taxonomy" id="1974722"/>
    <lineage>
        <taxon>Bacteria</taxon>
        <taxon>Candidatus Nealsoniibacteriota</taxon>
    </lineage>
</organism>
<dbReference type="InterPro" id="IPR019808">
    <property type="entry name" value="Histidine_triad_CS"/>
</dbReference>
<dbReference type="PROSITE" id="PS00892">
    <property type="entry name" value="HIT_1"/>
    <property type="match status" value="1"/>
</dbReference>
<dbReference type="SUPFAM" id="SSF54197">
    <property type="entry name" value="HIT-like"/>
    <property type="match status" value="1"/>
</dbReference>
<dbReference type="CDD" id="cd01276">
    <property type="entry name" value="PKCI_related"/>
    <property type="match status" value="1"/>
</dbReference>
<evidence type="ECO:0000259" key="4">
    <source>
        <dbReference type="PROSITE" id="PS51084"/>
    </source>
</evidence>
<sequence>MADCIFCKIINKEIPSTIIYEDDQIVAFKDINPEPPIHILIVPKRHIASVSDLGIEDEALVGKMILTANKIAEEQGAKEKGYKLLFNVGKGAGQIVEHVHLHLLSGWNSQENKE</sequence>
<dbReference type="EMBL" id="PCRO01000024">
    <property type="protein sequence ID" value="PIP22829.1"/>
    <property type="molecule type" value="Genomic_DNA"/>
</dbReference>
<dbReference type="InterPro" id="IPR001310">
    <property type="entry name" value="Histidine_triad_HIT"/>
</dbReference>
<name>A0A2G9YUH1_9BACT</name>
<dbReference type="PRINTS" id="PR00332">
    <property type="entry name" value="HISTRIAD"/>
</dbReference>
<dbReference type="Proteomes" id="UP000229976">
    <property type="component" value="Unassembled WGS sequence"/>
</dbReference>
<dbReference type="GO" id="GO:0003824">
    <property type="term" value="F:catalytic activity"/>
    <property type="evidence" value="ECO:0007669"/>
    <property type="project" value="InterPro"/>
</dbReference>
<feature type="short sequence motif" description="Histidine triad motif" evidence="2 3">
    <location>
        <begin position="98"/>
        <end position="102"/>
    </location>
</feature>
<gene>
    <name evidence="5" type="ORF">COX37_01845</name>
</gene>
<comment type="caution">
    <text evidence="5">The sequence shown here is derived from an EMBL/GenBank/DDBJ whole genome shotgun (WGS) entry which is preliminary data.</text>
</comment>
<dbReference type="Gene3D" id="3.30.428.10">
    <property type="entry name" value="HIT-like"/>
    <property type="match status" value="1"/>
</dbReference>
<dbReference type="PROSITE" id="PS51084">
    <property type="entry name" value="HIT_2"/>
    <property type="match status" value="1"/>
</dbReference>
<dbReference type="Pfam" id="PF01230">
    <property type="entry name" value="HIT"/>
    <property type="match status" value="1"/>
</dbReference>